<dbReference type="GO" id="GO:0006446">
    <property type="term" value="P:regulation of translational initiation"/>
    <property type="evidence" value="ECO:0007669"/>
    <property type="project" value="TreeGrafter"/>
</dbReference>
<dbReference type="InterPro" id="IPR036956">
    <property type="entry name" value="Impact_N_sf"/>
</dbReference>
<feature type="region of interest" description="Disordered" evidence="2">
    <location>
        <begin position="468"/>
        <end position="487"/>
    </location>
</feature>
<dbReference type="GO" id="GO:0140469">
    <property type="term" value="P:GCN2-mediated signaling"/>
    <property type="evidence" value="ECO:0007669"/>
    <property type="project" value="TreeGrafter"/>
</dbReference>
<feature type="region of interest" description="Disordered" evidence="2">
    <location>
        <begin position="224"/>
        <end position="279"/>
    </location>
</feature>
<dbReference type="EMBL" id="GL988043">
    <property type="protein sequence ID" value="EGS19799.1"/>
    <property type="molecule type" value="Genomic_DNA"/>
</dbReference>
<dbReference type="AlphaFoldDB" id="G0SAM7"/>
<evidence type="ECO:0000256" key="2">
    <source>
        <dbReference type="SAM" id="MobiDB-lite"/>
    </source>
</evidence>
<dbReference type="InterPro" id="IPR020568">
    <property type="entry name" value="Ribosomal_Su5_D2-typ_SF"/>
</dbReference>
<dbReference type="KEGG" id="cthr:CTHT_0042830"/>
<dbReference type="OrthoDB" id="514070at2759"/>
<feature type="region of interest" description="Disordered" evidence="2">
    <location>
        <begin position="74"/>
        <end position="116"/>
    </location>
</feature>
<dbReference type="eggNOG" id="KOG3299">
    <property type="taxonomic scope" value="Eukaryota"/>
</dbReference>
<evidence type="ECO:0000259" key="3">
    <source>
        <dbReference type="Pfam" id="PF01205"/>
    </source>
</evidence>
<evidence type="ECO:0000256" key="1">
    <source>
        <dbReference type="ARBA" id="ARBA00007665"/>
    </source>
</evidence>
<feature type="domain" description="Impact N-terminal" evidence="3">
    <location>
        <begin position="285"/>
        <end position="396"/>
    </location>
</feature>
<evidence type="ECO:0000313" key="4">
    <source>
        <dbReference type="EMBL" id="EGS19799.1"/>
    </source>
</evidence>
<sequence>MATQQDLQDLLRLLTVTRKTPMMQAMAQVKALQGVGLRSIPEIAQAPLATVQSAINDDKAAKALHNACRAWLKRNSSTSPTQTAAGGKHAGSDATGSSSKRPRTEFVLGEPPQMTPQELERSLELPICTDEERISKTVIETNRAPLVLAFAVELLRYTMPEQPLSSRLSLAQAVVSANSRSKAVSIGLEKGPSADEEGWAEGQPRVTIMGRTIAVLKRGGYRWQGEETVGEDGKTGEQTGQGEGEQAKTQESQAETETQASSATLAHEPTRNKPAWSVSQPISLKDSTFVARAIHMADPSQRRALIQSLLEDNPKLKTATHNAWAYRVRPSEGSPNQRIREESFDDGETGCGDLMLRVMREAGAVDTLVVLTRWFGGTLLGPDRWRLMRNCVAGALSERLRVTGAGVTLGGEALWGLDLETARAKATVGGYGSGTRQHTVTGVVGMPIHQPESARRYLLRSFASAPAEEASGEGSDGSTTQSPKKAKTLKAIEEEKEQNLGLLLGALRIVFDSWADHVSAAELDKRAWGWYVAVRPAVESGLAGWGAKGLVRLRDILALRRKAQQKGS</sequence>
<protein>
    <recommendedName>
        <fullName evidence="3">Impact N-terminal domain-containing protein</fullName>
    </recommendedName>
</protein>
<dbReference type="STRING" id="759272.G0SAM7"/>
<dbReference type="SUPFAM" id="SSF54211">
    <property type="entry name" value="Ribosomal protein S5 domain 2-like"/>
    <property type="match status" value="1"/>
</dbReference>
<gene>
    <name evidence="4" type="ORF">CTHT_0042830</name>
</gene>
<dbReference type="HOGENOM" id="CLU_031573_0_0_1"/>
<dbReference type="InterPro" id="IPR001498">
    <property type="entry name" value="Impact_N"/>
</dbReference>
<dbReference type="Pfam" id="PF01205">
    <property type="entry name" value="Impact_N"/>
    <property type="match status" value="1"/>
</dbReference>
<proteinExistence type="inferred from homology"/>
<dbReference type="PANTHER" id="PTHR16301">
    <property type="entry name" value="IMPACT-RELATED"/>
    <property type="match status" value="1"/>
</dbReference>
<feature type="compositionally biased region" description="Polar residues" evidence="2">
    <location>
        <begin position="252"/>
        <end position="264"/>
    </location>
</feature>
<dbReference type="PANTHER" id="PTHR16301:SF4">
    <property type="entry name" value="IMPACT N-TERMINAL DOMAIN-CONTAINING PROTEIN"/>
    <property type="match status" value="1"/>
</dbReference>
<organism evidence="5">
    <name type="scientific">Chaetomium thermophilum (strain DSM 1495 / CBS 144.50 / IMI 039719)</name>
    <name type="common">Thermochaetoides thermophila</name>
    <dbReference type="NCBI Taxonomy" id="759272"/>
    <lineage>
        <taxon>Eukaryota</taxon>
        <taxon>Fungi</taxon>
        <taxon>Dikarya</taxon>
        <taxon>Ascomycota</taxon>
        <taxon>Pezizomycotina</taxon>
        <taxon>Sordariomycetes</taxon>
        <taxon>Sordariomycetidae</taxon>
        <taxon>Sordariales</taxon>
        <taxon>Chaetomiaceae</taxon>
        <taxon>Thermochaetoides</taxon>
    </lineage>
</organism>
<reference evidence="4 5" key="1">
    <citation type="journal article" date="2011" name="Cell">
        <title>Insight into structure and assembly of the nuclear pore complex by utilizing the genome of a eukaryotic thermophile.</title>
        <authorList>
            <person name="Amlacher S."/>
            <person name="Sarges P."/>
            <person name="Flemming D."/>
            <person name="van Noort V."/>
            <person name="Kunze R."/>
            <person name="Devos D.P."/>
            <person name="Arumugam M."/>
            <person name="Bork P."/>
            <person name="Hurt E."/>
        </authorList>
    </citation>
    <scope>NUCLEOTIDE SEQUENCE [LARGE SCALE GENOMIC DNA]</scope>
    <source>
        <strain evidence="5">DSM 1495 / CBS 144.50 / IMI 039719</strain>
    </source>
</reference>
<dbReference type="GeneID" id="18258321"/>
<dbReference type="GO" id="GO:0005737">
    <property type="term" value="C:cytoplasm"/>
    <property type="evidence" value="ECO:0007669"/>
    <property type="project" value="TreeGrafter"/>
</dbReference>
<feature type="compositionally biased region" description="Low complexity" evidence="2">
    <location>
        <begin position="468"/>
        <end position="478"/>
    </location>
</feature>
<dbReference type="OMA" id="ELDKRAW"/>
<accession>G0SAM7</accession>
<dbReference type="Proteomes" id="UP000008066">
    <property type="component" value="Unassembled WGS sequence"/>
</dbReference>
<comment type="similarity">
    <text evidence="1">Belongs to the IMPACT family.</text>
</comment>
<dbReference type="InterPro" id="IPR023582">
    <property type="entry name" value="Impact"/>
</dbReference>
<dbReference type="RefSeq" id="XP_006694684.1">
    <property type="nucleotide sequence ID" value="XM_006694621.1"/>
</dbReference>
<keyword evidence="5" id="KW-1185">Reference proteome</keyword>
<name>G0SAM7_CHATD</name>
<feature type="compositionally biased region" description="Polar residues" evidence="2">
    <location>
        <begin position="74"/>
        <end position="84"/>
    </location>
</feature>
<evidence type="ECO:0000313" key="5">
    <source>
        <dbReference type="Proteomes" id="UP000008066"/>
    </source>
</evidence>
<dbReference type="Gene3D" id="3.30.230.30">
    <property type="entry name" value="Impact, N-terminal domain"/>
    <property type="match status" value="1"/>
</dbReference>